<proteinExistence type="inferred from homology"/>
<keyword evidence="4" id="KW-1185">Reference proteome</keyword>
<comment type="similarity">
    <text evidence="1">Belongs to the PspA/Vipp/IM30 family.</text>
</comment>
<gene>
    <name evidence="3" type="primary">pspA</name>
    <name evidence="3" type="ORF">J0A66_19495</name>
</gene>
<dbReference type="SUPFAM" id="SSF57997">
    <property type="entry name" value="Tropomyosin"/>
    <property type="match status" value="1"/>
</dbReference>
<evidence type="ECO:0000313" key="4">
    <source>
        <dbReference type="Proteomes" id="UP000664654"/>
    </source>
</evidence>
<sequence>MGVFSRMNDIVQANINALLDKAEDPQKVIRLIVQEMEETLVELRAVAARNLAAKKDLQRRMERIERQMDEWQEKAELAMQKDREDLARLALGEKHKLELQIKGMQGEFQQVEESLQNLQQDSGRLQEKLNEAKAKQKVLMMREDSAVARLKVKVSHDSQKVGDVIERFEHYEHRIDDLEAQLEAYDLVGSQANLSKQFEELERDGRLEEELNEMKARLSKKVA</sequence>
<evidence type="ECO:0000256" key="1">
    <source>
        <dbReference type="ARBA" id="ARBA00043985"/>
    </source>
</evidence>
<dbReference type="PANTHER" id="PTHR31088:SF6">
    <property type="entry name" value="PHAGE SHOCK PROTEIN A"/>
    <property type="match status" value="1"/>
</dbReference>
<dbReference type="GO" id="GO:0005829">
    <property type="term" value="C:cytosol"/>
    <property type="evidence" value="ECO:0007669"/>
    <property type="project" value="TreeGrafter"/>
</dbReference>
<feature type="coiled-coil region" evidence="2">
    <location>
        <begin position="47"/>
        <end position="135"/>
    </location>
</feature>
<dbReference type="InterPro" id="IPR014319">
    <property type="entry name" value="Phageshock_PspA"/>
</dbReference>
<dbReference type="EMBL" id="JAFKCV010000018">
    <property type="protein sequence ID" value="MBN7827423.1"/>
    <property type="molecule type" value="Genomic_DNA"/>
</dbReference>
<accession>A0A939DRN4</accession>
<dbReference type="InterPro" id="IPR007157">
    <property type="entry name" value="PspA_VIPP1"/>
</dbReference>
<feature type="coiled-coil region" evidence="2">
    <location>
        <begin position="161"/>
        <end position="188"/>
    </location>
</feature>
<dbReference type="PANTHER" id="PTHR31088">
    <property type="entry name" value="MEMBRANE-ASSOCIATED PROTEIN VIPP1, CHLOROPLASTIC"/>
    <property type="match status" value="1"/>
</dbReference>
<organism evidence="3 4">
    <name type="scientific">Bowmanella dokdonensis</name>
    <dbReference type="NCBI Taxonomy" id="751969"/>
    <lineage>
        <taxon>Bacteria</taxon>
        <taxon>Pseudomonadati</taxon>
        <taxon>Pseudomonadota</taxon>
        <taxon>Gammaproteobacteria</taxon>
        <taxon>Alteromonadales</taxon>
        <taxon>Alteromonadaceae</taxon>
        <taxon>Bowmanella</taxon>
    </lineage>
</organism>
<dbReference type="NCBIfam" id="TIGR02977">
    <property type="entry name" value="phageshock_pspA"/>
    <property type="match status" value="1"/>
</dbReference>
<comment type="caution">
    <text evidence="3">The sequence shown here is derived from an EMBL/GenBank/DDBJ whole genome shotgun (WGS) entry which is preliminary data.</text>
</comment>
<evidence type="ECO:0000313" key="3">
    <source>
        <dbReference type="EMBL" id="MBN7827423.1"/>
    </source>
</evidence>
<name>A0A939DRN4_9ALTE</name>
<reference evidence="3" key="1">
    <citation type="submission" date="2021-03" db="EMBL/GenBank/DDBJ databases">
        <title>novel species isolated from a fishpond in China.</title>
        <authorList>
            <person name="Lu H."/>
            <person name="Cai Z."/>
        </authorList>
    </citation>
    <scope>NUCLEOTIDE SEQUENCE</scope>
    <source>
        <strain evidence="3">JCM 30855</strain>
    </source>
</reference>
<dbReference type="GO" id="GO:0009271">
    <property type="term" value="P:phage shock"/>
    <property type="evidence" value="ECO:0007669"/>
    <property type="project" value="TreeGrafter"/>
</dbReference>
<protein>
    <submittedName>
        <fullName evidence="3">Phage shock protein PspA</fullName>
    </submittedName>
</protein>
<dbReference type="Pfam" id="PF04012">
    <property type="entry name" value="PspA_IM30"/>
    <property type="match status" value="1"/>
</dbReference>
<dbReference type="RefSeq" id="WP_206575536.1">
    <property type="nucleotide sequence ID" value="NZ_JAFKCV010000018.1"/>
</dbReference>
<dbReference type="AlphaFoldDB" id="A0A939DRN4"/>
<keyword evidence="2" id="KW-0175">Coiled coil</keyword>
<evidence type="ECO:0000256" key="2">
    <source>
        <dbReference type="SAM" id="Coils"/>
    </source>
</evidence>
<dbReference type="Proteomes" id="UP000664654">
    <property type="component" value="Unassembled WGS sequence"/>
</dbReference>